<keyword evidence="1" id="KW-0812">Transmembrane</keyword>
<evidence type="ECO:0000313" key="4">
    <source>
        <dbReference type="Proteomes" id="UP000030661"/>
    </source>
</evidence>
<reference evidence="3" key="1">
    <citation type="journal article" date="2015" name="PeerJ">
        <title>First genomic representation of candidate bacterial phylum KSB3 points to enhanced environmental sensing as a trigger of wastewater bulking.</title>
        <authorList>
            <person name="Sekiguchi Y."/>
            <person name="Ohashi A."/>
            <person name="Parks D.H."/>
            <person name="Yamauchi T."/>
            <person name="Tyson G.W."/>
            <person name="Hugenholtz P."/>
        </authorList>
    </citation>
    <scope>NUCLEOTIDE SEQUENCE [LARGE SCALE GENOMIC DNA]</scope>
</reference>
<evidence type="ECO:0000256" key="1">
    <source>
        <dbReference type="SAM" id="Phobius"/>
    </source>
</evidence>
<dbReference type="Pfam" id="PF06739">
    <property type="entry name" value="SBBP"/>
    <property type="match status" value="3"/>
</dbReference>
<dbReference type="STRING" id="1499967.U27_04746"/>
<sequence length="712" mass="74818">MNTFKDIAVMVYVFFIINLAGQTLPQTKIAAMERAEMQTQIAMLHVPFILNEGQVDQRVALYAKTFSGTVFVTYDGQIVYVLPNHTTDTAIAGVALRETFTGGTVTTVTGGAAAETQVSTFIGSDPALWRSNLPTYTQVNMGEVYPGIGVTLRAYGNTVEKVFEVQPGASPDQICLHVDGAQGLSVNAAGELLVATAAGVVTFSKPVAYQEIAGAKHLIEAAYTATGEHYRFTVGAYDPQTPLIIDPLLASTFLGGSGEESAYALALDPYGYVYITGYTYSTDFPTTTGAYDRTHNSSKDGFVAEFNSTMTSLVASTFFGGSGEDWGAALAFDSYAEVYVTGYTASSDFPWKSGGYDIWLGGACDAFILNLNNGLSSLLSATYLGGSSAEYGTDVKVDSSDNIFVTGTTYSTDFPTTTGAYDVSANGGADGFIAKLSNNLSTLIAGTYFGGSSDDSGNALALDSAQTPYVAGKTLSSDFPWKSGAYDIWLSGTSDGFVLNLSSSLVTLYGVTYLGGGTDDEVKHLIKDSSNNIAVVGSTTSTNFPTTTGAYDPTHNGNSDVFIARLNNALTGLSVSTYLGGGNDDYGQAIGEDSAGMFYVVGKTYSSDFPTTAGAFDTTPDAYWDGFVSKFSGDLTGLSASTFLAGSGSEGVNDVTVDSSNNIYVTGYTSSTNFPVTSSGYDRTYNGGAYDAFVSKLDGELSGDNFFLLWTK</sequence>
<dbReference type="EMBL" id="DF820466">
    <property type="protein sequence ID" value="GAK57779.1"/>
    <property type="molecule type" value="Genomic_DNA"/>
</dbReference>
<dbReference type="HOGENOM" id="CLU_003594_0_0_0"/>
<name>A0A081BZM4_VECG1</name>
<dbReference type="Proteomes" id="UP000030661">
    <property type="component" value="Unassembled WGS sequence"/>
</dbReference>
<dbReference type="eggNOG" id="COG3291">
    <property type="taxonomic scope" value="Bacteria"/>
</dbReference>
<feature type="transmembrane region" description="Helical" evidence="1">
    <location>
        <begin position="7"/>
        <end position="24"/>
    </location>
</feature>
<keyword evidence="4" id="KW-1185">Reference proteome</keyword>
<dbReference type="AlphaFoldDB" id="A0A081BZM4"/>
<keyword evidence="1" id="KW-0472">Membrane</keyword>
<accession>A0A081BZM4</accession>
<evidence type="ECO:0000259" key="2">
    <source>
        <dbReference type="Pfam" id="PF25778"/>
    </source>
</evidence>
<dbReference type="InterPro" id="IPR010620">
    <property type="entry name" value="SBBP_repeat"/>
</dbReference>
<feature type="domain" description="DUF7948" evidence="2">
    <location>
        <begin position="48"/>
        <end position="247"/>
    </location>
</feature>
<evidence type="ECO:0000313" key="3">
    <source>
        <dbReference type="EMBL" id="GAK57779.1"/>
    </source>
</evidence>
<dbReference type="PANTHER" id="PTHR35580">
    <property type="entry name" value="CELL SURFACE GLYCOPROTEIN (S-LAYER PROTEIN)-LIKE PROTEIN"/>
    <property type="match status" value="1"/>
</dbReference>
<gene>
    <name evidence="3" type="ORF">U27_04746</name>
</gene>
<protein>
    <recommendedName>
        <fullName evidence="2">DUF7948 domain-containing protein</fullName>
    </recommendedName>
</protein>
<keyword evidence="1" id="KW-1133">Transmembrane helix</keyword>
<dbReference type="InterPro" id="IPR052918">
    <property type="entry name" value="Motility_Chemotaxis_Reg"/>
</dbReference>
<dbReference type="InterPro" id="IPR057708">
    <property type="entry name" value="DUF7948"/>
</dbReference>
<organism evidence="3">
    <name type="scientific">Vecturithrix granuli</name>
    <dbReference type="NCBI Taxonomy" id="1499967"/>
    <lineage>
        <taxon>Bacteria</taxon>
        <taxon>Candidatus Moduliflexota</taxon>
        <taxon>Candidatus Vecturitrichia</taxon>
        <taxon>Candidatus Vecturitrichales</taxon>
        <taxon>Candidatus Vecturitrichaceae</taxon>
        <taxon>Candidatus Vecturithrix</taxon>
    </lineage>
</organism>
<proteinExistence type="predicted"/>
<dbReference type="Pfam" id="PF25778">
    <property type="entry name" value="DUF7948"/>
    <property type="match status" value="1"/>
</dbReference>
<dbReference type="PANTHER" id="PTHR35580:SF1">
    <property type="entry name" value="PHYTASE-LIKE DOMAIN-CONTAINING PROTEIN"/>
    <property type="match status" value="1"/>
</dbReference>